<evidence type="ECO:0008006" key="3">
    <source>
        <dbReference type="Google" id="ProtNLM"/>
    </source>
</evidence>
<dbReference type="SUPFAM" id="SSF53756">
    <property type="entry name" value="UDP-Glycosyltransferase/glycogen phosphorylase"/>
    <property type="match status" value="1"/>
</dbReference>
<evidence type="ECO:0000313" key="2">
    <source>
        <dbReference type="Proteomes" id="UP000266841"/>
    </source>
</evidence>
<dbReference type="eggNOG" id="ENOG502QU9I">
    <property type="taxonomic scope" value="Eukaryota"/>
</dbReference>
<dbReference type="AlphaFoldDB" id="K0RHM9"/>
<dbReference type="OMA" id="EEQFGWR"/>
<dbReference type="EMBL" id="AGNL01045810">
    <property type="protein sequence ID" value="EJK48456.1"/>
    <property type="molecule type" value="Genomic_DNA"/>
</dbReference>
<keyword evidence="2" id="KW-1185">Reference proteome</keyword>
<proteinExistence type="predicted"/>
<sequence length="465" mass="51975">MSRSFRRSTSNLADDGAVLFLSPTSWPQPNATAAGTRTMALLRHFAESSDGPFSSVHFGCGAGMPDSLAKQASDHEQTCRIKWHHIKANRGQDMKELLESIGSIRAVVFDRFYSEEAFSFRIREICPDALLVLDMQDIHSLRIGRQCLVDEMTAHHEGQGLTDDLVDSVMSFDPANNLSHPQERLSKRKLKANDSFMRELASVHRCDMTLVCSPAEIQFMRRWGVPEDRMTLAPFFCEPSSGTSMPTFDERADFVAVGGFKHPPNVDSVRLLRNEIWPKIRARLPGAKINIYGAYPTQSILSLDNKSLGFRVHGHVIDLDEVLLGSRVLLAPLRYGAGIKGKVVDAWRNKCPVVTTPIGSEGIGDARNWGGLVESNSDDFADAAVRLYTDQVEWGRRSEVGGSFLQGLFEGQVNLQVVREGIDSALSDMHTRRRTNIFGSMLWHQSNRSTEYFSRWIELKESKSG</sequence>
<dbReference type="Gene3D" id="3.40.50.2000">
    <property type="entry name" value="Glycogen Phosphorylase B"/>
    <property type="match status" value="1"/>
</dbReference>
<dbReference type="Proteomes" id="UP000266841">
    <property type="component" value="Unassembled WGS sequence"/>
</dbReference>
<accession>K0RHM9</accession>
<gene>
    <name evidence="1" type="ORF">THAOC_32744</name>
</gene>
<name>K0RHM9_THAOC</name>
<comment type="caution">
    <text evidence="1">The sequence shown here is derived from an EMBL/GenBank/DDBJ whole genome shotgun (WGS) entry which is preliminary data.</text>
</comment>
<dbReference type="OrthoDB" id="426882at2759"/>
<protein>
    <recommendedName>
        <fullName evidence="3">Glycosyltransferase</fullName>
    </recommendedName>
</protein>
<evidence type="ECO:0000313" key="1">
    <source>
        <dbReference type="EMBL" id="EJK48456.1"/>
    </source>
</evidence>
<organism evidence="1 2">
    <name type="scientific">Thalassiosira oceanica</name>
    <name type="common">Marine diatom</name>
    <dbReference type="NCBI Taxonomy" id="159749"/>
    <lineage>
        <taxon>Eukaryota</taxon>
        <taxon>Sar</taxon>
        <taxon>Stramenopiles</taxon>
        <taxon>Ochrophyta</taxon>
        <taxon>Bacillariophyta</taxon>
        <taxon>Coscinodiscophyceae</taxon>
        <taxon>Thalassiosirophycidae</taxon>
        <taxon>Thalassiosirales</taxon>
        <taxon>Thalassiosiraceae</taxon>
        <taxon>Thalassiosira</taxon>
    </lineage>
</organism>
<reference evidence="1 2" key="1">
    <citation type="journal article" date="2012" name="Genome Biol.">
        <title>Genome and low-iron response of an oceanic diatom adapted to chronic iron limitation.</title>
        <authorList>
            <person name="Lommer M."/>
            <person name="Specht M."/>
            <person name="Roy A.S."/>
            <person name="Kraemer L."/>
            <person name="Andreson R."/>
            <person name="Gutowska M.A."/>
            <person name="Wolf J."/>
            <person name="Bergner S.V."/>
            <person name="Schilhabel M.B."/>
            <person name="Klostermeier U.C."/>
            <person name="Beiko R.G."/>
            <person name="Rosenstiel P."/>
            <person name="Hippler M."/>
            <person name="Laroche J."/>
        </authorList>
    </citation>
    <scope>NUCLEOTIDE SEQUENCE [LARGE SCALE GENOMIC DNA]</scope>
    <source>
        <strain evidence="1 2">CCMP1005</strain>
    </source>
</reference>
<dbReference type="Pfam" id="PF13692">
    <property type="entry name" value="Glyco_trans_1_4"/>
    <property type="match status" value="1"/>
</dbReference>